<reference evidence="1 2" key="1">
    <citation type="journal article" date="2022" name="bioRxiv">
        <title>The genome of the oomycete Peronosclerospora sorghi, a cosmopolitan pathogen of maize and sorghum, is inflated with dispersed pseudogenes.</title>
        <authorList>
            <person name="Fletcher K."/>
            <person name="Martin F."/>
            <person name="Isakeit T."/>
            <person name="Cavanaugh K."/>
            <person name="Magill C."/>
            <person name="Michelmore R."/>
        </authorList>
    </citation>
    <scope>NUCLEOTIDE SEQUENCE [LARGE SCALE GENOMIC DNA]</scope>
    <source>
        <strain evidence="1">P6</strain>
    </source>
</reference>
<evidence type="ECO:0000313" key="1">
    <source>
        <dbReference type="EMBL" id="KAI9910096.1"/>
    </source>
</evidence>
<comment type="caution">
    <text evidence="1">The sequence shown here is derived from an EMBL/GenBank/DDBJ whole genome shotgun (WGS) entry which is preliminary data.</text>
</comment>
<name>A0ACC0VWG5_9STRA</name>
<gene>
    <name evidence="1" type="ORF">PsorP6_010682</name>
</gene>
<accession>A0ACC0VWG5</accession>
<sequence length="182" mass="20538">MLGVETPIVQNLRERERKKELMYMQPAAYAVLAELAGPKEANPFQYMAIQWLAMEYNWPLKAVSLSRDFVILVSIGIMKRANGDMIGYLVVQPAKLAQFPPVPNSECSNVVHAAISKQQEPGLVDVFFQTPWHMENRYTSMDCAPLGPDEENPVVYCQLQSASSIFEAPTVFHTKRRVHAVL</sequence>
<keyword evidence="2" id="KW-1185">Reference proteome</keyword>
<dbReference type="Proteomes" id="UP001163321">
    <property type="component" value="Chromosome 6"/>
</dbReference>
<evidence type="ECO:0000313" key="2">
    <source>
        <dbReference type="Proteomes" id="UP001163321"/>
    </source>
</evidence>
<protein>
    <submittedName>
        <fullName evidence="1">Uncharacterized protein</fullName>
    </submittedName>
</protein>
<proteinExistence type="predicted"/>
<dbReference type="EMBL" id="CM047585">
    <property type="protein sequence ID" value="KAI9910096.1"/>
    <property type="molecule type" value="Genomic_DNA"/>
</dbReference>
<organism evidence="1 2">
    <name type="scientific">Peronosclerospora sorghi</name>
    <dbReference type="NCBI Taxonomy" id="230839"/>
    <lineage>
        <taxon>Eukaryota</taxon>
        <taxon>Sar</taxon>
        <taxon>Stramenopiles</taxon>
        <taxon>Oomycota</taxon>
        <taxon>Peronosporomycetes</taxon>
        <taxon>Peronosporales</taxon>
        <taxon>Peronosporaceae</taxon>
        <taxon>Peronosclerospora</taxon>
    </lineage>
</organism>